<comment type="subcellular location">
    <subcellularLocation>
        <location evidence="1">Membrane</location>
        <topology evidence="1">Lipid-anchor</topology>
    </subcellularLocation>
</comment>
<dbReference type="InterPro" id="IPR004872">
    <property type="entry name" value="Lipoprotein_NlpA"/>
</dbReference>
<comment type="similarity">
    <text evidence="2">Belongs to the NlpA lipoprotein family.</text>
</comment>
<protein>
    <submittedName>
        <fullName evidence="8">D-methionine-binding lipoprotein MetQ</fullName>
    </submittedName>
</protein>
<dbReference type="Gene3D" id="3.40.190.10">
    <property type="entry name" value="Periplasmic binding protein-like II"/>
    <property type="match status" value="2"/>
</dbReference>
<dbReference type="PANTHER" id="PTHR30429">
    <property type="entry name" value="D-METHIONINE-BINDING LIPOPROTEIN METQ"/>
    <property type="match status" value="1"/>
</dbReference>
<evidence type="ECO:0000256" key="5">
    <source>
        <dbReference type="ARBA" id="ARBA00023139"/>
    </source>
</evidence>
<dbReference type="SUPFAM" id="SSF53850">
    <property type="entry name" value="Periplasmic binding protein-like II"/>
    <property type="match status" value="1"/>
</dbReference>
<feature type="signal peptide" evidence="7">
    <location>
        <begin position="1"/>
        <end position="23"/>
    </location>
</feature>
<evidence type="ECO:0000256" key="4">
    <source>
        <dbReference type="ARBA" id="ARBA00023136"/>
    </source>
</evidence>
<organism evidence="8 9">
    <name type="scientific">Clostridium ljungdahlii</name>
    <dbReference type="NCBI Taxonomy" id="1538"/>
    <lineage>
        <taxon>Bacteria</taxon>
        <taxon>Bacillati</taxon>
        <taxon>Bacillota</taxon>
        <taxon>Clostridia</taxon>
        <taxon>Eubacteriales</taxon>
        <taxon>Clostridiaceae</taxon>
        <taxon>Clostridium</taxon>
    </lineage>
</organism>
<proteinExistence type="inferred from homology"/>
<keyword evidence="4" id="KW-0472">Membrane</keyword>
<dbReference type="EMBL" id="LITT01000027">
    <property type="protein sequence ID" value="OAA86018.1"/>
    <property type="molecule type" value="Genomic_DNA"/>
</dbReference>
<name>A0A162L8S5_9CLOT</name>
<evidence type="ECO:0000256" key="2">
    <source>
        <dbReference type="ARBA" id="ARBA00008973"/>
    </source>
</evidence>
<evidence type="ECO:0000256" key="3">
    <source>
        <dbReference type="ARBA" id="ARBA00022729"/>
    </source>
</evidence>
<gene>
    <name evidence="8" type="primary">metQ_2</name>
    <name evidence="8" type="ORF">WY13_02477</name>
</gene>
<accession>A0A162L8S5</accession>
<dbReference type="GO" id="GO:0016020">
    <property type="term" value="C:membrane"/>
    <property type="evidence" value="ECO:0007669"/>
    <property type="project" value="UniProtKB-SubCell"/>
</dbReference>
<keyword evidence="6 8" id="KW-0449">Lipoprotein</keyword>
<dbReference type="PROSITE" id="PS51257">
    <property type="entry name" value="PROKAR_LIPOPROTEIN"/>
    <property type="match status" value="1"/>
</dbReference>
<evidence type="ECO:0000313" key="9">
    <source>
        <dbReference type="Proteomes" id="UP000077407"/>
    </source>
</evidence>
<feature type="chain" id="PRO_5038367957" evidence="7">
    <location>
        <begin position="24"/>
        <end position="279"/>
    </location>
</feature>
<dbReference type="Pfam" id="PF03180">
    <property type="entry name" value="Lipoprotein_9"/>
    <property type="match status" value="1"/>
</dbReference>
<dbReference type="Proteomes" id="UP000077407">
    <property type="component" value="Unassembled WGS sequence"/>
</dbReference>
<dbReference type="PANTHER" id="PTHR30429:SF0">
    <property type="entry name" value="METHIONINE-BINDING LIPOPROTEIN METQ"/>
    <property type="match status" value="1"/>
</dbReference>
<keyword evidence="3 7" id="KW-0732">Signal</keyword>
<sequence>MIRKFLKTTIASLLIITSAIGLSACGSKNSSNSSEKKEIKLGVSPGPYNDLFNAGVKPILEKEGYKVTLVNFSELLPSEVALTEGSVDFNVAQHNAYVKAYNKEKKANLVSIIKIPTVRAGIFSNKHKSLNEVKQGDKVFIPKDPSNAARAYALLEKSGWIKIKPGVVKTLATQKDIIENKNNIKIIEMDSSQIPRSMNEADYAVLPGAIEYMAKIDASKSLLSETLSDDLYITVAVDGKNKNAKWAQDIVKAYKSQDFKNYIKTHNSKGYWVLPDDLK</sequence>
<comment type="caution">
    <text evidence="8">The sequence shown here is derived from an EMBL/GenBank/DDBJ whole genome shotgun (WGS) entry which is preliminary data.</text>
</comment>
<evidence type="ECO:0000256" key="7">
    <source>
        <dbReference type="SAM" id="SignalP"/>
    </source>
</evidence>
<dbReference type="OrthoDB" id="9812878at2"/>
<evidence type="ECO:0000313" key="8">
    <source>
        <dbReference type="EMBL" id="OAA86018.1"/>
    </source>
</evidence>
<keyword evidence="5" id="KW-0564">Palmitate</keyword>
<reference evidence="8 9" key="1">
    <citation type="journal article" date="2015" name="Biotechnol. Bioeng.">
        <title>Genome sequence and phenotypic characterization of Caulobacter segnis.</title>
        <authorList>
            <person name="Patel S."/>
            <person name="Fletcher B."/>
            <person name="Scott D.C."/>
            <person name="Ely B."/>
        </authorList>
    </citation>
    <scope>NUCLEOTIDE SEQUENCE [LARGE SCALE GENOMIC DNA]</scope>
    <source>
        <strain evidence="8 9">ERI-2</strain>
    </source>
</reference>
<evidence type="ECO:0000256" key="6">
    <source>
        <dbReference type="ARBA" id="ARBA00023288"/>
    </source>
</evidence>
<dbReference type="PATRIC" id="fig|1538.10.peg.2850"/>
<evidence type="ECO:0000256" key="1">
    <source>
        <dbReference type="ARBA" id="ARBA00004635"/>
    </source>
</evidence>
<dbReference type="RefSeq" id="WP_082848489.1">
    <property type="nucleotide sequence ID" value="NZ_LITT01000027.1"/>
</dbReference>
<dbReference type="AlphaFoldDB" id="A0A162L8S5"/>